<feature type="compositionally biased region" description="Low complexity" evidence="1">
    <location>
        <begin position="296"/>
        <end position="306"/>
    </location>
</feature>
<reference evidence="2" key="1">
    <citation type="journal article" date="2021" name="IMA Fungus">
        <title>Genomic characterization of three marine fungi, including Emericellopsis atlantica sp. nov. with signatures of a generalist lifestyle and marine biomass degradation.</title>
        <authorList>
            <person name="Hagestad O.C."/>
            <person name="Hou L."/>
            <person name="Andersen J.H."/>
            <person name="Hansen E.H."/>
            <person name="Altermark B."/>
            <person name="Li C."/>
            <person name="Kuhnert E."/>
            <person name="Cox R.J."/>
            <person name="Crous P.W."/>
            <person name="Spatafora J.W."/>
            <person name="Lail K."/>
            <person name="Amirebrahimi M."/>
            <person name="Lipzen A."/>
            <person name="Pangilinan J."/>
            <person name="Andreopoulos W."/>
            <person name="Hayes R.D."/>
            <person name="Ng V."/>
            <person name="Grigoriev I.V."/>
            <person name="Jackson S.A."/>
            <person name="Sutton T.D.S."/>
            <person name="Dobson A.D.W."/>
            <person name="Rama T."/>
        </authorList>
    </citation>
    <scope>NUCLEOTIDE SEQUENCE</scope>
    <source>
        <strain evidence="2">TS7</strain>
    </source>
</reference>
<feature type="compositionally biased region" description="Low complexity" evidence="1">
    <location>
        <begin position="357"/>
        <end position="368"/>
    </location>
</feature>
<evidence type="ECO:0000256" key="1">
    <source>
        <dbReference type="SAM" id="MobiDB-lite"/>
    </source>
</evidence>
<comment type="caution">
    <text evidence="2">The sequence shown here is derived from an EMBL/GenBank/DDBJ whole genome shotgun (WGS) entry which is preliminary data.</text>
</comment>
<accession>A0A9P7ZDW6</accession>
<proteinExistence type="predicted"/>
<dbReference type="OrthoDB" id="5133425at2759"/>
<feature type="region of interest" description="Disordered" evidence="1">
    <location>
        <begin position="286"/>
        <end position="332"/>
    </location>
</feature>
<organism evidence="2 3">
    <name type="scientific">Emericellopsis atlantica</name>
    <dbReference type="NCBI Taxonomy" id="2614577"/>
    <lineage>
        <taxon>Eukaryota</taxon>
        <taxon>Fungi</taxon>
        <taxon>Dikarya</taxon>
        <taxon>Ascomycota</taxon>
        <taxon>Pezizomycotina</taxon>
        <taxon>Sordariomycetes</taxon>
        <taxon>Hypocreomycetidae</taxon>
        <taxon>Hypocreales</taxon>
        <taxon>Bionectriaceae</taxon>
        <taxon>Emericellopsis</taxon>
    </lineage>
</organism>
<evidence type="ECO:0000313" key="3">
    <source>
        <dbReference type="Proteomes" id="UP000887229"/>
    </source>
</evidence>
<sequence>MTLTSMDTLPDTSAATTHWIHQLGEGRRATIEPLWRKYQQGSFPLASPTCTTAHVELVSKHNLLIESTVDASGQPSSVSVENMGSPHSHAGGFMGFHPEKRCLAFRGEARFLEIFQDFASNFVKEDHIVSVLQTPVEVDFPPEGLPAGLEFAEFAGRVETVEYVMWLKAADEDHEPGAESITVLGVTQGGIELDVNEIEMADSMPCEADTTELPSLVDAGIDVCLSSDPPESKFFSEDGNPRRPTNISPLTEAGCLESPIAAPAVGTSVAPSVELPLPALSISESVTSAQNPPRVLRSTARSGSRGLRSREESADELSLGHEDPRLPAKKGFWDHKENEKPMVVVSETENWTKYPLRASSRAPRSSSAVKEPAPVLVAEKITAWKKKGTAKVKRGSAKKGRK</sequence>
<dbReference type="Proteomes" id="UP000887229">
    <property type="component" value="Unassembled WGS sequence"/>
</dbReference>
<feature type="region of interest" description="Disordered" evidence="1">
    <location>
        <begin position="355"/>
        <end position="375"/>
    </location>
</feature>
<keyword evidence="3" id="KW-1185">Reference proteome</keyword>
<protein>
    <submittedName>
        <fullName evidence="2">Uncharacterized protein</fullName>
    </submittedName>
</protein>
<feature type="compositionally biased region" description="Basic and acidic residues" evidence="1">
    <location>
        <begin position="308"/>
        <end position="332"/>
    </location>
</feature>
<gene>
    <name evidence="2" type="ORF">F5Z01DRAFT_434571</name>
</gene>
<dbReference type="RefSeq" id="XP_046113845.1">
    <property type="nucleotide sequence ID" value="XM_046259717.1"/>
</dbReference>
<dbReference type="EMBL" id="MU251287">
    <property type="protein sequence ID" value="KAG9249921.1"/>
    <property type="molecule type" value="Genomic_DNA"/>
</dbReference>
<evidence type="ECO:0000313" key="2">
    <source>
        <dbReference type="EMBL" id="KAG9249921.1"/>
    </source>
</evidence>
<dbReference type="AlphaFoldDB" id="A0A9P7ZDW6"/>
<name>A0A9P7ZDW6_9HYPO</name>
<dbReference type="GeneID" id="70290620"/>